<evidence type="ECO:0000256" key="4">
    <source>
        <dbReference type="ARBA" id="ARBA00022989"/>
    </source>
</evidence>
<dbReference type="RefSeq" id="WP_078933898.1">
    <property type="nucleotide sequence ID" value="NZ_FUWG01000016.1"/>
</dbReference>
<evidence type="ECO:0000256" key="3">
    <source>
        <dbReference type="ARBA" id="ARBA00022692"/>
    </source>
</evidence>
<protein>
    <submittedName>
        <fullName evidence="6">LemA protein</fullName>
    </submittedName>
</protein>
<dbReference type="EMBL" id="FUWG01000016">
    <property type="protein sequence ID" value="SJZ67348.1"/>
    <property type="molecule type" value="Genomic_DNA"/>
</dbReference>
<reference evidence="6 7" key="1">
    <citation type="submission" date="2017-02" db="EMBL/GenBank/DDBJ databases">
        <authorList>
            <person name="Peterson S.W."/>
        </authorList>
    </citation>
    <scope>NUCLEOTIDE SEQUENCE [LARGE SCALE GENOMIC DNA]</scope>
    <source>
        <strain evidence="6 7">ATCC BAA-908</strain>
    </source>
</reference>
<gene>
    <name evidence="6" type="ORF">SAMN02745149_02009</name>
</gene>
<evidence type="ECO:0000313" key="6">
    <source>
        <dbReference type="EMBL" id="SJZ67348.1"/>
    </source>
</evidence>
<dbReference type="OrthoDB" id="9804152at2"/>
<sequence>MKTKTRNLLIGIAIAVFVIFSAYSCVSGSYNKMIDLEEQVSAQWAQVENQYQRRYDLIPNLVSTVKGYAKQESEVYTQVAEARSKAGGVITIDESILEDEQKMQQFQRAQDSLGGALQRLLSVTENYPELKSNQNFLALQDQLEGTENRISVERKKYNDIARNYNTTIRRFPNAMIAGMFGFKSKVYFQASSDAQSAPKVEF</sequence>
<organism evidence="6 7">
    <name type="scientific">Treponema porcinum</name>
    <dbReference type="NCBI Taxonomy" id="261392"/>
    <lineage>
        <taxon>Bacteria</taxon>
        <taxon>Pseudomonadati</taxon>
        <taxon>Spirochaetota</taxon>
        <taxon>Spirochaetia</taxon>
        <taxon>Spirochaetales</taxon>
        <taxon>Treponemataceae</taxon>
        <taxon>Treponema</taxon>
    </lineage>
</organism>
<dbReference type="PANTHER" id="PTHR34478">
    <property type="entry name" value="PROTEIN LEMA"/>
    <property type="match status" value="1"/>
</dbReference>
<dbReference type="GeneID" id="78317281"/>
<dbReference type="InterPro" id="IPR023353">
    <property type="entry name" value="LemA-like_dom_sf"/>
</dbReference>
<keyword evidence="5" id="KW-0472">Membrane</keyword>
<evidence type="ECO:0000256" key="1">
    <source>
        <dbReference type="ARBA" id="ARBA00004167"/>
    </source>
</evidence>
<keyword evidence="3" id="KW-0812">Transmembrane</keyword>
<dbReference type="Proteomes" id="UP000190423">
    <property type="component" value="Unassembled WGS sequence"/>
</dbReference>
<evidence type="ECO:0000256" key="2">
    <source>
        <dbReference type="ARBA" id="ARBA00008854"/>
    </source>
</evidence>
<keyword evidence="4" id="KW-1133">Transmembrane helix</keyword>
<comment type="similarity">
    <text evidence="2">Belongs to the LemA family.</text>
</comment>
<dbReference type="Gene3D" id="1.20.1440.20">
    <property type="entry name" value="LemA-like domain"/>
    <property type="match status" value="1"/>
</dbReference>
<keyword evidence="7" id="KW-1185">Reference proteome</keyword>
<dbReference type="GO" id="GO:0016020">
    <property type="term" value="C:membrane"/>
    <property type="evidence" value="ECO:0007669"/>
    <property type="project" value="UniProtKB-SubCell"/>
</dbReference>
<dbReference type="STRING" id="261392.SAMN02745149_02009"/>
<evidence type="ECO:0000256" key="5">
    <source>
        <dbReference type="ARBA" id="ARBA00023136"/>
    </source>
</evidence>
<dbReference type="Pfam" id="PF04011">
    <property type="entry name" value="LemA"/>
    <property type="match status" value="1"/>
</dbReference>
<evidence type="ECO:0000313" key="7">
    <source>
        <dbReference type="Proteomes" id="UP000190423"/>
    </source>
</evidence>
<dbReference type="PROSITE" id="PS51257">
    <property type="entry name" value="PROKAR_LIPOPROTEIN"/>
    <property type="match status" value="1"/>
</dbReference>
<dbReference type="AlphaFoldDB" id="A0A1T4MKR9"/>
<dbReference type="InterPro" id="IPR007156">
    <property type="entry name" value="MamQ_LemA"/>
</dbReference>
<dbReference type="PANTHER" id="PTHR34478:SF2">
    <property type="entry name" value="MEMBRANE PROTEIN"/>
    <property type="match status" value="1"/>
</dbReference>
<name>A0A1T4MKR9_TREPO</name>
<dbReference type="SUPFAM" id="SSF140478">
    <property type="entry name" value="LemA-like"/>
    <property type="match status" value="1"/>
</dbReference>
<proteinExistence type="inferred from homology"/>
<comment type="subcellular location">
    <subcellularLocation>
        <location evidence="1">Membrane</location>
        <topology evidence="1">Single-pass membrane protein</topology>
    </subcellularLocation>
</comment>
<accession>A0A1T4MKR9</accession>